<dbReference type="InterPro" id="IPR015819">
    <property type="entry name" value="Lipid_transp_b-sht_shell"/>
</dbReference>
<dbReference type="InterPro" id="IPR011030">
    <property type="entry name" value="Lipovitellin_superhlx_dom"/>
</dbReference>
<dbReference type="Gene3D" id="1.25.10.20">
    <property type="entry name" value="Vitellinogen, superhelical"/>
    <property type="match status" value="1"/>
</dbReference>
<dbReference type="SMART" id="SM00216">
    <property type="entry name" value="VWD"/>
    <property type="match status" value="1"/>
</dbReference>
<dbReference type="Pfam" id="PF01347">
    <property type="entry name" value="Vitellogenin_N"/>
    <property type="match status" value="1"/>
</dbReference>
<dbReference type="GO" id="GO:0071391">
    <property type="term" value="P:cellular response to estrogen stimulus"/>
    <property type="evidence" value="ECO:0007669"/>
    <property type="project" value="TreeGrafter"/>
</dbReference>
<feature type="signal peptide" evidence="9">
    <location>
        <begin position="1"/>
        <end position="15"/>
    </location>
</feature>
<dbReference type="Gene3D" id="2.20.90.10">
    <property type="entry name" value="Vitellinogen, beta-sheet shell domain"/>
    <property type="match status" value="1"/>
</dbReference>
<evidence type="ECO:0000259" key="11">
    <source>
        <dbReference type="PROSITE" id="PS51233"/>
    </source>
</evidence>
<feature type="region of interest" description="Disordered" evidence="8">
    <location>
        <begin position="1128"/>
        <end position="1385"/>
    </location>
</feature>
<feature type="compositionally biased region" description="Low complexity" evidence="8">
    <location>
        <begin position="1375"/>
        <end position="1385"/>
    </location>
</feature>
<dbReference type="InterPro" id="IPR050733">
    <property type="entry name" value="Vitellogenin/Apolipophorin"/>
</dbReference>
<keyword evidence="5" id="KW-0325">Glycoprotein</keyword>
<dbReference type="InterPro" id="IPR001747">
    <property type="entry name" value="Vitellogenin_N"/>
</dbReference>
<feature type="domain" description="VWFD" evidence="11">
    <location>
        <begin position="1603"/>
        <end position="1779"/>
    </location>
</feature>
<dbReference type="SUPFAM" id="SSF48431">
    <property type="entry name" value="Lipovitellin-phosvitin complex, superhelical domain"/>
    <property type="match status" value="1"/>
</dbReference>
<dbReference type="GO" id="GO:0032355">
    <property type="term" value="P:response to estradiol"/>
    <property type="evidence" value="ECO:0007669"/>
    <property type="project" value="TreeGrafter"/>
</dbReference>
<comment type="function">
    <text evidence="6">Phosvitin is believed to be of importance in sequestering calcium, iron and other cations for the developing embryo.</text>
</comment>
<dbReference type="Gene3D" id="2.20.50.20">
    <property type="entry name" value="Lipovitellin. Chain A, domain 3"/>
    <property type="match status" value="2"/>
</dbReference>
<comment type="caution">
    <text evidence="7">Lacks conserved residue(s) required for the propagation of feature annotation.</text>
</comment>
<dbReference type="FunFam" id="1.25.10.20:FF:000002">
    <property type="entry name" value="Vitellogenin 7"/>
    <property type="match status" value="1"/>
</dbReference>
<dbReference type="Pfam" id="PF09172">
    <property type="entry name" value="Vit_open_b-sht"/>
    <property type="match status" value="1"/>
</dbReference>
<evidence type="ECO:0000313" key="12">
    <source>
        <dbReference type="EMBL" id="NXP35722.1"/>
    </source>
</evidence>
<dbReference type="GO" id="GO:0005319">
    <property type="term" value="F:lipid transporter activity"/>
    <property type="evidence" value="ECO:0007669"/>
    <property type="project" value="InterPro"/>
</dbReference>
<reference evidence="12 13" key="1">
    <citation type="submission" date="2019-09" db="EMBL/GenBank/DDBJ databases">
        <title>Bird 10,000 Genomes (B10K) Project - Family phase.</title>
        <authorList>
            <person name="Zhang G."/>
        </authorList>
    </citation>
    <scope>NUCLEOTIDE SEQUENCE [LARGE SCALE GENOMIC DNA]</scope>
    <source>
        <strain evidence="12">B10K-DU-002-43</strain>
        <tissue evidence="12">Muscle</tissue>
    </source>
</reference>
<dbReference type="PANTHER" id="PTHR23345:SF15">
    <property type="entry name" value="VITELLOGENIN 1-RELATED"/>
    <property type="match status" value="1"/>
</dbReference>
<feature type="chain" id="PRO_5029714688" evidence="9">
    <location>
        <begin position="16"/>
        <end position="1872"/>
    </location>
</feature>
<organism evidence="12 13">
    <name type="scientific">Leiothrix lutea</name>
    <name type="common">Red-billed leiothrix</name>
    <name type="synonym">Sylvia lutea</name>
    <dbReference type="NCBI Taxonomy" id="36275"/>
    <lineage>
        <taxon>Eukaryota</taxon>
        <taxon>Metazoa</taxon>
        <taxon>Chordata</taxon>
        <taxon>Craniata</taxon>
        <taxon>Vertebrata</taxon>
        <taxon>Euteleostomi</taxon>
        <taxon>Archelosauria</taxon>
        <taxon>Archosauria</taxon>
        <taxon>Dinosauria</taxon>
        <taxon>Saurischia</taxon>
        <taxon>Theropoda</taxon>
        <taxon>Coelurosauria</taxon>
        <taxon>Aves</taxon>
        <taxon>Neognathae</taxon>
        <taxon>Neoaves</taxon>
        <taxon>Telluraves</taxon>
        <taxon>Australaves</taxon>
        <taxon>Passeriformes</taxon>
        <taxon>Sylvioidea</taxon>
        <taxon>Leiothrichidae</taxon>
        <taxon>Leiothrix</taxon>
    </lineage>
</organism>
<dbReference type="PROSITE" id="PS51233">
    <property type="entry name" value="VWFD"/>
    <property type="match status" value="1"/>
</dbReference>
<proteinExistence type="predicted"/>
<keyword evidence="13" id="KW-1185">Reference proteome</keyword>
<keyword evidence="4 7" id="KW-1015">Disulfide bond</keyword>
<dbReference type="FunFam" id="2.30.230.10:FF:000002">
    <property type="entry name" value="Vitellogenin 7"/>
    <property type="match status" value="1"/>
</dbReference>
<dbReference type="Gene3D" id="2.30.230.10">
    <property type="entry name" value="Lipovitellin, beta-sheet shell regions, chain A"/>
    <property type="match status" value="1"/>
</dbReference>
<dbReference type="SMART" id="SM01170">
    <property type="entry name" value="DUF1944"/>
    <property type="match status" value="1"/>
</dbReference>
<name>A0A7L1ZPB4_LEILU</name>
<evidence type="ECO:0000256" key="4">
    <source>
        <dbReference type="ARBA" id="ARBA00023157"/>
    </source>
</evidence>
<feature type="non-terminal residue" evidence="12">
    <location>
        <position position="1"/>
    </location>
</feature>
<dbReference type="InterPro" id="IPR015816">
    <property type="entry name" value="Vitellinogen_b-sht_N"/>
</dbReference>
<dbReference type="Gene3D" id="2.20.80.10">
    <property type="entry name" value="Lipovitellin-phosvitin complex, chain A, domain 4"/>
    <property type="match status" value="1"/>
</dbReference>
<dbReference type="FunFam" id="2.20.50.20:FF:000005">
    <property type="entry name" value="Vitellogenin 3"/>
    <property type="match status" value="1"/>
</dbReference>
<dbReference type="Proteomes" id="UP000524007">
    <property type="component" value="Unassembled WGS sequence"/>
</dbReference>
<dbReference type="PROSITE" id="PS51211">
    <property type="entry name" value="VITELLOGENIN"/>
    <property type="match status" value="1"/>
</dbReference>
<feature type="compositionally biased region" description="Basic and acidic residues" evidence="8">
    <location>
        <begin position="1360"/>
        <end position="1371"/>
    </location>
</feature>
<keyword evidence="2 9" id="KW-0732">Signal</keyword>
<dbReference type="SMART" id="SM01169">
    <property type="entry name" value="DUF1943"/>
    <property type="match status" value="1"/>
</dbReference>
<evidence type="ECO:0000256" key="3">
    <source>
        <dbReference type="ARBA" id="ARBA00022761"/>
    </source>
</evidence>
<evidence type="ECO:0000259" key="10">
    <source>
        <dbReference type="PROSITE" id="PS51211"/>
    </source>
</evidence>
<evidence type="ECO:0000256" key="2">
    <source>
        <dbReference type="ARBA" id="ARBA00022729"/>
    </source>
</evidence>
<feature type="domain" description="Vitellogenin" evidence="10">
    <location>
        <begin position="24"/>
        <end position="662"/>
    </location>
</feature>
<dbReference type="InterPro" id="IPR037088">
    <property type="entry name" value="Vitellinogen_b-sht_shell_sf"/>
</dbReference>
<dbReference type="Pfam" id="PF09175">
    <property type="entry name" value="Vit_b-sht_shell"/>
    <property type="match status" value="1"/>
</dbReference>
<evidence type="ECO:0000256" key="1">
    <source>
        <dbReference type="ARBA" id="ARBA00022553"/>
    </source>
</evidence>
<dbReference type="EMBL" id="VXBY01000891">
    <property type="protein sequence ID" value="NXP35722.1"/>
    <property type="molecule type" value="Genomic_DNA"/>
</dbReference>
<feature type="compositionally biased region" description="Basic and acidic residues" evidence="8">
    <location>
        <begin position="943"/>
        <end position="965"/>
    </location>
</feature>
<evidence type="ECO:0000256" key="5">
    <source>
        <dbReference type="ARBA" id="ARBA00023180"/>
    </source>
</evidence>
<evidence type="ECO:0000256" key="6">
    <source>
        <dbReference type="ARBA" id="ARBA00056783"/>
    </source>
</evidence>
<dbReference type="InterPro" id="IPR015817">
    <property type="entry name" value="Vitellinogen_open_b-sht_sub1"/>
</dbReference>
<evidence type="ECO:0000313" key="13">
    <source>
        <dbReference type="Proteomes" id="UP000524007"/>
    </source>
</evidence>
<evidence type="ECO:0000256" key="9">
    <source>
        <dbReference type="SAM" id="SignalP"/>
    </source>
</evidence>
<evidence type="ECO:0000256" key="8">
    <source>
        <dbReference type="SAM" id="MobiDB-lite"/>
    </source>
</evidence>
<accession>A0A7L1ZPB4</accession>
<dbReference type="GO" id="GO:0045735">
    <property type="term" value="F:nutrient reservoir activity"/>
    <property type="evidence" value="ECO:0007669"/>
    <property type="project" value="UniProtKB-KW"/>
</dbReference>
<dbReference type="Pfam" id="PF00094">
    <property type="entry name" value="VWD"/>
    <property type="match status" value="1"/>
</dbReference>
<dbReference type="InterPro" id="IPR001846">
    <property type="entry name" value="VWF_type-D"/>
</dbReference>
<dbReference type="InterPro" id="IPR015258">
    <property type="entry name" value="Vitellinogen_b-sht_shell"/>
</dbReference>
<dbReference type="PANTHER" id="PTHR23345">
    <property type="entry name" value="VITELLOGENIN-RELATED"/>
    <property type="match status" value="1"/>
</dbReference>
<gene>
    <name evidence="12" type="primary">Vtg2_1</name>
    <name evidence="12" type="ORF">LEILUT_R01543</name>
</gene>
<dbReference type="SUPFAM" id="SSF56968">
    <property type="entry name" value="Lipovitellin-phosvitin complex, beta-sheet shell regions"/>
    <property type="match status" value="3"/>
</dbReference>
<comment type="caution">
    <text evidence="12">The sequence shown here is derived from an EMBL/GenBank/DDBJ whole genome shotgun (WGS) entry which is preliminary data.</text>
</comment>
<evidence type="ECO:0000256" key="7">
    <source>
        <dbReference type="PROSITE-ProRule" id="PRU00557"/>
    </source>
</evidence>
<feature type="compositionally biased region" description="Basic and acidic residues" evidence="8">
    <location>
        <begin position="1163"/>
        <end position="1173"/>
    </location>
</feature>
<feature type="compositionally biased region" description="Low complexity" evidence="8">
    <location>
        <begin position="1137"/>
        <end position="1149"/>
    </location>
</feature>
<dbReference type="SMART" id="SM00638">
    <property type="entry name" value="LPD_N"/>
    <property type="match status" value="1"/>
</dbReference>
<feature type="non-terminal residue" evidence="12">
    <location>
        <position position="1872"/>
    </location>
</feature>
<protein>
    <submittedName>
        <fullName evidence="12">VIT2 protein</fullName>
    </submittedName>
</protein>
<feature type="disulfide bond" evidence="7">
    <location>
        <begin position="162"/>
        <end position="188"/>
    </location>
</feature>
<feature type="compositionally biased region" description="Low complexity" evidence="8">
    <location>
        <begin position="1174"/>
        <end position="1345"/>
    </location>
</feature>
<sequence length="1872" mass="204889">MRGIVLALVLTLVGSQKFDIDPGFSSRKSYLYSYEGWVLNGLQEKNLAKAGVRLSSELEISGLSENTYLLKIRSPQLEEYNGIWPKDPFTRSSRITQMVSSCLTQPFKFEYSSGRVGNIYGPENCPDTCINIVRGILNMIQITIKKSQNVYELQEAGIGGVCHTRYVIQEDKKNSRVSVTKTVDQNNCQEKVVKSLGMAYIYPCPVDVMKERIIKGTAAFSYKLKQSDSGTLITEVVSQQVYQISPFSEPTGVAVTEAKQQLTLLEVKSEWGSSPDISMQSYGGLRYQFPAELPQMSVQLIKTKNPEQRIIETLQHIVLNNQQDFHDDLPYRFLELVQLCRTASADTLESIWRQCSDKPRYRRWLLSAVSATGTAESLKFLKSRIRSDDLSYPQALLSVPFALHLTKADEHTVQIAADLVTSSRIQKNPVLQQLASLGYSSVVNRYCSQTSSCPKEALQPIHDLADEAISRGREDKMKLALKCIGNVGEPASIKRIVKFLPIFSSSASDIPVHIQIDAIMALRKIAWKDRKTVQAYLIQILAEESLSPEVRMVACAVIFETRPALPLITTIANVAMKESNLQVASFVYSHMKALSKSRLPYTYNISSACNIALKLLGPKLDRLSYRYSKVIRVGGYFDNYKVGATGDVFVMNSPGTMFPSAIISKLTAYSSGSVADLVEAGVRVEGLTDVIMKRNIPFAEYSTYKKIKEIGKALLGWKELPSETALISAYFKLFGQELAYININKEVLQQAVKSVLEPGDKSAVLKKLAGQLRSGVSGQWTQPVWLGELRYIVPTCTGLPLEYSSYSTALARAAVSVDGKISPPLTGDFKPSQLLESTVQIRSDINPSLYIQKFATMGVNTEYFQQAVEIQGKVLARVPMKFDAKIDMKLKNIKIETNPCQEETEIVVGRHKAFAVSRNLGELGVEKKTSILPGDASSNIVEEPFKPSDRASAEDSTKQEADSTPKKHAYSSQEDLRHVTGRKSHKRDICVKLHHLGCQLCFSRRSRDASFLKNTYLHRLIGEHEAKIVLIPVETDADIDKIQLEIQAGSRAASKIIHEVKSESEEEEEGESSLYDNIQAKLKKILGIENVHILSFAPLGLCLQIANKTRHQKKRPSKKENTVLTELGADPDIKHPSSSSSASSSSAVSPRRKEAGDEDENDQKEQARNKEASSKSSSSSGRSSKSSKSSSSSSGRSSKSSKSSSSSSGRSSKSSSSSSSSSGSSSKSSSSSSSGSSSKSSSSSSSGSSSKSSSSSSSDRSRKSSSSSSRSSKSSSSSSSSSDRSSKSSSSSSDRSSKSSSSSSSKSSSSSSSSKSSSSSSSSKSSSSSSSSKSSSSSSSSSSRKSSTHEIYQYRFKSAHRQEFPKEKLTDDQISSSHSSARSSRASSRASWPKFLGDVKPPVLAVFLHGIHDGKKIGGLQLVAYADIDSIRPRVQVFVSNLTDSSKWKLCADASVLNAHKAAAYLKWGRNCQDYKVSSEVVTGQFAAHPAVQVKLEWPKVPSSVKSIAEWFYKFVPGAAFMLGFSEKADKNPSRQARVIVALTSPRTCDVVIKFPDVTLYEKAMRLPLSLPVGPRILASELQPPIWNVFAEAPSAVLENLKAQCSVSYNKITTFNEVRFNYTMPANCYHILAQDCSSDLKFLVMMKNAEEAVNLKAINIKLGNHEVDMRPASGRMKLLVDGAESPTNVSFTSAGASLWIHSENQGLVLHAPAYGIDKLFFDGYTFRIQVALWMAGKMCGLCGKYDAECEQEYQMPNGYVAKDAVSFGHSWILEEKPCKGGCKLRRSFVKLEKSVQVAGVESKCYSTEPVLRCNKGCSATRTAPVTVGFHCLPADSATSLTDKQTKFDQKSEDMQDTVDAHTACSCEAEDCS</sequence>
<keyword evidence="3" id="KW-0758">Storage protein</keyword>
<dbReference type="InterPro" id="IPR015255">
    <property type="entry name" value="Vitellinogen_open_b-sht"/>
</dbReference>
<feature type="region of interest" description="Disordered" evidence="8">
    <location>
        <begin position="935"/>
        <end position="981"/>
    </location>
</feature>
<keyword evidence="1" id="KW-0597">Phosphoprotein</keyword>